<feature type="region of interest" description="Disordered" evidence="2">
    <location>
        <begin position="1788"/>
        <end position="1824"/>
    </location>
</feature>
<dbReference type="EMBL" id="CP144536">
    <property type="protein sequence ID" value="WWC63180.1"/>
    <property type="molecule type" value="Genomic_DNA"/>
</dbReference>
<dbReference type="STRING" id="1296121.A0A1A6A0C4"/>
<feature type="compositionally biased region" description="Basic and acidic residues" evidence="2">
    <location>
        <begin position="1032"/>
        <end position="1045"/>
    </location>
</feature>
<feature type="region of interest" description="Disordered" evidence="2">
    <location>
        <begin position="1103"/>
        <end position="1173"/>
    </location>
</feature>
<evidence type="ECO:0000256" key="2">
    <source>
        <dbReference type="SAM" id="MobiDB-lite"/>
    </source>
</evidence>
<feature type="region of interest" description="Disordered" evidence="2">
    <location>
        <begin position="1838"/>
        <end position="1877"/>
    </location>
</feature>
<feature type="compositionally biased region" description="Basic and acidic residues" evidence="2">
    <location>
        <begin position="682"/>
        <end position="696"/>
    </location>
</feature>
<feature type="compositionally biased region" description="Basic and acidic residues" evidence="2">
    <location>
        <begin position="1423"/>
        <end position="1434"/>
    </location>
</feature>
<feature type="region of interest" description="Disordered" evidence="2">
    <location>
        <begin position="1032"/>
        <end position="1056"/>
    </location>
</feature>
<feature type="compositionally biased region" description="Polar residues" evidence="2">
    <location>
        <begin position="17"/>
        <end position="31"/>
    </location>
</feature>
<feature type="region of interest" description="Disordered" evidence="2">
    <location>
        <begin position="494"/>
        <end position="829"/>
    </location>
</feature>
<feature type="coiled-coil region" evidence="1">
    <location>
        <begin position="2359"/>
        <end position="2389"/>
    </location>
</feature>
<feature type="region of interest" description="Disordered" evidence="2">
    <location>
        <begin position="1277"/>
        <end position="1356"/>
    </location>
</feature>
<feature type="compositionally biased region" description="Pro residues" evidence="2">
    <location>
        <begin position="395"/>
        <end position="408"/>
    </location>
</feature>
<keyword evidence="1" id="KW-0175">Coiled coil</keyword>
<evidence type="ECO:0000313" key="3">
    <source>
        <dbReference type="EMBL" id="OBR83522.1"/>
    </source>
</evidence>
<feature type="compositionally biased region" description="Basic and acidic residues" evidence="2">
    <location>
        <begin position="1632"/>
        <end position="1642"/>
    </location>
</feature>
<reference evidence="4" key="3">
    <citation type="submission" date="2024-02" db="EMBL/GenBank/DDBJ databases">
        <title>Comparative genomics of Cryptococcus and Kwoniella reveals pathogenesis evolution and contrasting modes of karyotype evolution via chromosome fusion or intercentromeric recombination.</title>
        <authorList>
            <person name="Coelho M.A."/>
            <person name="David-Palma M."/>
            <person name="Shea T."/>
            <person name="Bowers K."/>
            <person name="McGinley-Smith S."/>
            <person name="Mohammad A.W."/>
            <person name="Gnirke A."/>
            <person name="Yurkov A.M."/>
            <person name="Nowrousian M."/>
            <person name="Sun S."/>
            <person name="Cuomo C.A."/>
            <person name="Heitman J."/>
        </authorList>
    </citation>
    <scope>NUCLEOTIDE SEQUENCE</scope>
    <source>
        <strain evidence="4">CBS 10117</strain>
    </source>
</reference>
<feature type="compositionally biased region" description="Basic and acidic residues" evidence="2">
    <location>
        <begin position="764"/>
        <end position="773"/>
    </location>
</feature>
<organism evidence="3">
    <name type="scientific">Kwoniella dejecticola CBS 10117</name>
    <dbReference type="NCBI Taxonomy" id="1296121"/>
    <lineage>
        <taxon>Eukaryota</taxon>
        <taxon>Fungi</taxon>
        <taxon>Dikarya</taxon>
        <taxon>Basidiomycota</taxon>
        <taxon>Agaricomycotina</taxon>
        <taxon>Tremellomycetes</taxon>
        <taxon>Tremellales</taxon>
        <taxon>Cryptococcaceae</taxon>
        <taxon>Kwoniella</taxon>
    </lineage>
</organism>
<feature type="compositionally biased region" description="Polar residues" evidence="2">
    <location>
        <begin position="359"/>
        <end position="375"/>
    </location>
</feature>
<evidence type="ECO:0000313" key="4">
    <source>
        <dbReference type="EMBL" id="WWC63180.1"/>
    </source>
</evidence>
<feature type="compositionally biased region" description="Basic and acidic residues" evidence="2">
    <location>
        <begin position="423"/>
        <end position="433"/>
    </location>
</feature>
<feature type="region of interest" description="Disordered" evidence="2">
    <location>
        <begin position="1"/>
        <end position="75"/>
    </location>
</feature>
<dbReference type="Proteomes" id="UP000078595">
    <property type="component" value="Chromosome 7"/>
</dbReference>
<feature type="region of interest" description="Disordered" evidence="2">
    <location>
        <begin position="207"/>
        <end position="226"/>
    </location>
</feature>
<dbReference type="OrthoDB" id="2564742at2759"/>
<keyword evidence="5" id="KW-1185">Reference proteome</keyword>
<feature type="region of interest" description="Disordered" evidence="2">
    <location>
        <begin position="880"/>
        <end position="1011"/>
    </location>
</feature>
<feature type="region of interest" description="Disordered" evidence="2">
    <location>
        <begin position="1384"/>
        <end position="1748"/>
    </location>
</feature>
<feature type="compositionally biased region" description="Polar residues" evidence="2">
    <location>
        <begin position="1524"/>
        <end position="1537"/>
    </location>
</feature>
<feature type="region of interest" description="Disordered" evidence="2">
    <location>
        <begin position="156"/>
        <end position="177"/>
    </location>
</feature>
<protein>
    <submittedName>
        <fullName evidence="3">Uncharacterized protein</fullName>
    </submittedName>
</protein>
<evidence type="ECO:0000256" key="1">
    <source>
        <dbReference type="SAM" id="Coils"/>
    </source>
</evidence>
<dbReference type="GeneID" id="28969501"/>
<feature type="compositionally biased region" description="Polar residues" evidence="2">
    <location>
        <begin position="1808"/>
        <end position="1817"/>
    </location>
</feature>
<feature type="compositionally biased region" description="Basic and acidic residues" evidence="2">
    <location>
        <begin position="1579"/>
        <end position="1595"/>
    </location>
</feature>
<proteinExistence type="predicted"/>
<feature type="compositionally biased region" description="Polar residues" evidence="2">
    <location>
        <begin position="207"/>
        <end position="222"/>
    </location>
</feature>
<sequence length="2466" mass="272189">MYPYNPPPDPHIPPNHQQQRVINPHPLNQNFRFPPLATDTPQRSVSQPQPYPVHQVADHNNHTRRSSQLNPEASSFNIQFRPVEIASPTDGGFGRLKRYHDDPSALGVDYGDTGETFQRRTSPRKKALSRAMDFTPGHHPESSGFDHRYPTSLPRESNIPQTSMNRTQTIPSMNPTPTLHVQRDSQYYGPDRSILGIARPASISPQFNSPLTQNHTRNQSYATPPPLNRVWTLDSGSRSSLSPLTHAHQGLPLTLSPIAHAQGRVSPSQSVISAPWDTRSATSDQGRRVISLSPNLGRKREDSHFEAEKKYRGYRAKEGGPPKAVLGGPGGKTFDEMLALRSATTSPNVSPGKGGMMPSSPSRKASGISASSNATTDDKYMYKGKPIEVKLPPTTYSPPDTPPKPLPPSVETDEAVQDTSRIVPEERIPRKEGFPWPPSKIRFSPPGIPLPLSPEMPGEDTLRRPSIGPCQDMEDIQEGSWRGKQVLVSFPDQDCWEKLRPPTPPAQIDSEQDMTNEDSEETEAEVSGLLQADAETTAQDDDEETGSVSMVDDTIPKEAFKDDHMAWDEYPISPAQDVSLSAQADDKVSASMVDENGPAGNKLIPHPSLPPRPVTRDDAPPSCPPTLASNSTKRTFSGKELGNSDFLKRQLGPALRCPDTKEPDSASIHVRSTSVGSTGSWKRFDMHPTESAKDGFQDPDEICTEMCEVEGSPQGRSRMRGWSDDEEDEFSDAGSPIMRSAEAEAVSSPARLEQPIVDDIEMSITKHDIRQESESSPARPQSLEHPNEIIADSTQKDTPDESNPTMDNAQQSARLDKLSQRSHVVSKMRAWSHDEDIDMGSEEAIASPAILESQLLPDSMQATAVDGIKSANTVAEQYGVDTTYPGQPHSWATSPEPSKMRAWGLEDDDDKRPDYEAISAPARLPGHVHTVSASEEVDRWQNDRFDTAESEDVPLTATETNKAKPWDKQTELAVLQPVDEEPVPAEKKSKKRKDKRSREEDSETPLAESKMRAWLEDLPTYVHVPQELEKWKKNDEHDKSEEAETRMGATIPTRSAELDRLRNLALDSKRKKDSSMIKGKAQGDAAAQKALDDIKEAIAAMKARPSENEPAQSGGQEEMESVRVAKDGQAMQVDEVVEQEVQPSSPPAKRLRPTAGVFEPPRKPSYGALGMSKKPFKLSNGVPTLTPDAAPFVPHFTSFDFAVPRKQPLVNPNAPSFVPRSSSFTLVPPNHISSITSSQLPPGKTPHGIGPALLGPDFLPYTAPFAPLHTPDSDLNHEDGLINQGSIGRQLQPSSSPFNPQQTSSIQDGYAFAHPPASLNPRDRAASLTSNSSETRLRPMADTFVPPQRSVTSPTKAALKADAVPLMPPFSVASSDTVTSPIESVAVTRTSRDDIEDSTASTIIESSPVKSQSSPDKSTNAEPIDHRSPIKEDSPEFNEVEDLIRPPSSEEPILTPAEIQFEQHRPSSAESSLQVIAPGRGRADTVAFGPSTPIGTYSTLGDDMSNDPNRDAHAEDSAGDLDSLFSSTPVMTSSSKGNEGLGAREASPRLSVEGRTSRDSGASQRSARSRSRSSSTSDRLPRDDRPSAKREEENSYHPSDTPSLPLTDPIIPLSEITIHPSHPVQLPLKPRSSAEEPHDDYAFAHTATLSRNSAGSPDQSHTARPTLSRPLPPFPSQAPEPSDAQIFSSPAKVEEYTTPPQSTRDTLASAAYLTADGSPLIPTRTFDGTPPKRVRRPLPDIPTWRQPIPSITHISSTRRSSDTIEELDHPVQEGHEDDLVYPKVEIERKDKEFDRSAAPSPTSESASRIENVQNDVQPSPDPVSVNTKFREWIFPLTSDNEHSGHNGRPSIIRRHTMPPGDEMDDLESPPPTAESGMGIASTFAARVGEPRAYLRADEDISRRTSVEFPMREEKRTLGIVNVDDLHEGSLPSTSLPNENQRVGWDARLDEILELLRQNRDEDAEVKEAVVDSEQVLLAQPPRAASPIEAYRSLQSILEEHSRLLTSIHEIANLPQTPTPIQLITSDQTEQTQSQDLFAAILTGQHAILSKFDEIASSQLSGSETISQAVEALQYAQNAAEQRSFEEDTQRRTIMALREEIEDKAITISESRALADVLNQRLKDTRQDRDELRVAIQGVTDRLQEVSLKGSKLEDELDGVVARVLAAELERDALAKALTEGRDAEDRSRGEVREYQEQLDKERGDHQAALAEKESEIVDMQSTIHTQLSEIKEHREAINSLQNTIADNERDKLAEQEKRQLAQESTLAELSQNALSHQEELMARLNKLDENMYESMGSRVKEYESVLDRNRILQAEVDSLRERLEASAGRFAKLQLSTSNSLSANSVAQQALSDKLCDEIKRREEAEKEKEEMRKELEKTKEEKTNWRLVASERQAMARMQEIRLQALSQENVYWRQFALEGDGRRYKEYMGSKPFRNGDGSEMANTDQFNGTAEKKNEGTWYIEAS</sequence>
<feature type="compositionally biased region" description="Low complexity" evidence="2">
    <location>
        <begin position="1796"/>
        <end position="1806"/>
    </location>
</feature>
<feature type="compositionally biased region" description="Polar residues" evidence="2">
    <location>
        <begin position="670"/>
        <end position="680"/>
    </location>
</feature>
<feature type="compositionally biased region" description="Polar residues" evidence="2">
    <location>
        <begin position="801"/>
        <end position="813"/>
    </location>
</feature>
<dbReference type="RefSeq" id="XP_018261364.1">
    <property type="nucleotide sequence ID" value="XM_018409092.1"/>
</dbReference>
<feature type="compositionally biased region" description="Basic and acidic residues" evidence="2">
    <location>
        <begin position="936"/>
        <end position="947"/>
    </location>
</feature>
<accession>A0A1A6A0C4</accession>
<feature type="compositionally biased region" description="Low complexity" evidence="2">
    <location>
        <begin position="1559"/>
        <end position="1578"/>
    </location>
</feature>
<reference evidence="3" key="1">
    <citation type="submission" date="2013-07" db="EMBL/GenBank/DDBJ databases">
        <title>The Genome Sequence of Cryptococcus dejecticola CBS10117.</title>
        <authorList>
            <consortium name="The Broad Institute Genome Sequencing Platform"/>
            <person name="Cuomo C."/>
            <person name="Litvintseva A."/>
            <person name="Chen Y."/>
            <person name="Heitman J."/>
            <person name="Sun S."/>
            <person name="Springer D."/>
            <person name="Dromer F."/>
            <person name="Young S.K."/>
            <person name="Zeng Q."/>
            <person name="Gargeya S."/>
            <person name="Fitzgerald M."/>
            <person name="Abouelleil A."/>
            <person name="Alvarado L."/>
            <person name="Berlin A.M."/>
            <person name="Chapman S.B."/>
            <person name="Dewar J."/>
            <person name="Goldberg J."/>
            <person name="Griggs A."/>
            <person name="Gujja S."/>
            <person name="Hansen M."/>
            <person name="Howarth C."/>
            <person name="Imamovic A."/>
            <person name="Larimer J."/>
            <person name="McCowan C."/>
            <person name="Murphy C."/>
            <person name="Pearson M."/>
            <person name="Priest M."/>
            <person name="Roberts A."/>
            <person name="Saif S."/>
            <person name="Shea T."/>
            <person name="Sykes S."/>
            <person name="Wortman J."/>
            <person name="Nusbaum C."/>
            <person name="Birren B."/>
        </authorList>
    </citation>
    <scope>NUCLEOTIDE SEQUENCE [LARGE SCALE GENOMIC DNA]</scope>
    <source>
        <strain evidence="3">CBS 10117</strain>
    </source>
</reference>
<feature type="region of interest" description="Disordered" evidence="2">
    <location>
        <begin position="343"/>
        <end position="480"/>
    </location>
</feature>
<reference evidence="4" key="2">
    <citation type="submission" date="2013-07" db="EMBL/GenBank/DDBJ databases">
        <authorList>
            <consortium name="The Broad Institute Genome Sequencing Platform"/>
            <person name="Cuomo C."/>
            <person name="Litvintseva A."/>
            <person name="Chen Y."/>
            <person name="Heitman J."/>
            <person name="Sun S."/>
            <person name="Springer D."/>
            <person name="Dromer F."/>
            <person name="Young S.K."/>
            <person name="Zeng Q."/>
            <person name="Gargeya S."/>
            <person name="Fitzgerald M."/>
            <person name="Abouelleil A."/>
            <person name="Alvarado L."/>
            <person name="Berlin A.M."/>
            <person name="Chapman S.B."/>
            <person name="Dewar J."/>
            <person name="Goldberg J."/>
            <person name="Griggs A."/>
            <person name="Gujja S."/>
            <person name="Hansen M."/>
            <person name="Howarth C."/>
            <person name="Imamovic A."/>
            <person name="Larimer J."/>
            <person name="McCowan C."/>
            <person name="Murphy C."/>
            <person name="Pearson M."/>
            <person name="Priest M."/>
            <person name="Roberts A."/>
            <person name="Saif S."/>
            <person name="Shea T."/>
            <person name="Sykes S."/>
            <person name="Wortman J."/>
            <person name="Nusbaum C."/>
            <person name="Birren B."/>
        </authorList>
    </citation>
    <scope>NUCLEOTIDE SEQUENCE</scope>
    <source>
        <strain evidence="4">CBS 10117</strain>
    </source>
</reference>
<feature type="coiled-coil region" evidence="1">
    <location>
        <begin position="2302"/>
        <end position="2329"/>
    </location>
</feature>
<feature type="compositionally biased region" description="Polar residues" evidence="2">
    <location>
        <begin position="1647"/>
        <end position="1665"/>
    </location>
</feature>
<feature type="compositionally biased region" description="Basic and acidic residues" evidence="2">
    <location>
        <begin position="554"/>
        <end position="567"/>
    </location>
</feature>
<feature type="compositionally biased region" description="Pro residues" evidence="2">
    <location>
        <begin position="1"/>
        <end position="13"/>
    </location>
</feature>
<dbReference type="EMBL" id="KI894033">
    <property type="protein sequence ID" value="OBR83522.1"/>
    <property type="molecule type" value="Genomic_DNA"/>
</dbReference>
<feature type="compositionally biased region" description="Polar residues" evidence="2">
    <location>
        <begin position="1283"/>
        <end position="1307"/>
    </location>
</feature>
<feature type="compositionally biased region" description="Basic and acidic residues" evidence="2">
    <location>
        <begin position="376"/>
        <end position="388"/>
    </location>
</feature>
<feature type="compositionally biased region" description="Basic and acidic residues" evidence="2">
    <location>
        <begin position="961"/>
        <end position="970"/>
    </location>
</feature>
<gene>
    <name evidence="3" type="ORF">I303_05802</name>
    <name evidence="4" type="ORF">I303_105780</name>
</gene>
<evidence type="ECO:0000313" key="5">
    <source>
        <dbReference type="Proteomes" id="UP000078595"/>
    </source>
</evidence>
<feature type="region of interest" description="Disordered" evidence="2">
    <location>
        <begin position="2179"/>
        <end position="2204"/>
    </location>
</feature>
<feature type="compositionally biased region" description="Acidic residues" evidence="2">
    <location>
        <begin position="510"/>
        <end position="524"/>
    </location>
</feature>
<feature type="compositionally biased region" description="Polar residues" evidence="2">
    <location>
        <begin position="66"/>
        <end position="75"/>
    </location>
</feature>
<dbReference type="KEGG" id="kdj:28969501"/>
<feature type="region of interest" description="Disordered" evidence="2">
    <location>
        <begin position="2432"/>
        <end position="2466"/>
    </location>
</feature>
<feature type="compositionally biased region" description="Polar residues" evidence="2">
    <location>
        <begin position="39"/>
        <end position="48"/>
    </location>
</feature>
<dbReference type="VEuPathDB" id="FungiDB:I303_05802"/>
<name>A0A1A6A0C4_9TREE</name>
<feature type="compositionally biased region" description="Polar residues" evidence="2">
    <location>
        <begin position="1398"/>
        <end position="1421"/>
    </location>
</feature>